<sequence>MWKCKECGGTNFEEERIVRNKISPYEINKNGLVTANECDEKVSNIRKAIYCSNCHNYKIGFYLGDIADWEEEDEKD</sequence>
<evidence type="ECO:0000313" key="1">
    <source>
        <dbReference type="EMBL" id="KXA22154.1"/>
    </source>
</evidence>
<comment type="caution">
    <text evidence="1">The sequence shown here is derived from an EMBL/GenBank/DDBJ whole genome shotgun (WGS) entry which is preliminary data.</text>
</comment>
<keyword evidence="2" id="KW-1185">Reference proteome</keyword>
<organism evidence="1 2">
    <name type="scientific">Fusobacterium nucleatum</name>
    <dbReference type="NCBI Taxonomy" id="851"/>
    <lineage>
        <taxon>Bacteria</taxon>
        <taxon>Fusobacteriati</taxon>
        <taxon>Fusobacteriota</taxon>
        <taxon>Fusobacteriia</taxon>
        <taxon>Fusobacteriales</taxon>
        <taxon>Fusobacteriaceae</taxon>
        <taxon>Fusobacterium</taxon>
    </lineage>
</organism>
<proteinExistence type="predicted"/>
<accession>A0A133P0V5</accession>
<dbReference type="Proteomes" id="UP000070401">
    <property type="component" value="Unassembled WGS sequence"/>
</dbReference>
<evidence type="ECO:0000313" key="2">
    <source>
        <dbReference type="Proteomes" id="UP000070401"/>
    </source>
</evidence>
<dbReference type="PATRIC" id="fig|851.8.peg.1036"/>
<reference evidence="2" key="1">
    <citation type="submission" date="2016-01" db="EMBL/GenBank/DDBJ databases">
        <authorList>
            <person name="Mitreva M."/>
            <person name="Pepin K.H."/>
            <person name="Mihindukulasuriya K.A."/>
            <person name="Fulton R."/>
            <person name="Fronick C."/>
            <person name="O'Laughlin M."/>
            <person name="Miner T."/>
            <person name="Herter B."/>
            <person name="Rosa B.A."/>
            <person name="Cordes M."/>
            <person name="Tomlinson C."/>
            <person name="Wollam A."/>
            <person name="Palsikar V.B."/>
            <person name="Mardis E.R."/>
            <person name="Wilson R.K."/>
        </authorList>
    </citation>
    <scope>NUCLEOTIDE SEQUENCE [LARGE SCALE GENOMIC DNA]</scope>
    <source>
        <strain evidence="2">MJR7757B</strain>
    </source>
</reference>
<gene>
    <name evidence="1" type="ORF">HMPREF3221_01034</name>
</gene>
<dbReference type="RefSeq" id="WP_060798352.1">
    <property type="nucleotide sequence ID" value="NZ_KQ956688.1"/>
</dbReference>
<dbReference type="EMBL" id="LRPY01000099">
    <property type="protein sequence ID" value="KXA22154.1"/>
    <property type="molecule type" value="Genomic_DNA"/>
</dbReference>
<dbReference type="AlphaFoldDB" id="A0A133P0V5"/>
<name>A0A133P0V5_FUSNU</name>
<protein>
    <submittedName>
        <fullName evidence="1">Uncharacterized protein</fullName>
    </submittedName>
</protein>